<dbReference type="InterPro" id="IPR045851">
    <property type="entry name" value="AMP-bd_C_sf"/>
</dbReference>
<reference evidence="10 11" key="1">
    <citation type="submission" date="2018-07" db="EMBL/GenBank/DDBJ databases">
        <title>Exploring interactions and the metabolic potential of the ultra-small soil bacteria Hylemonella gracilis.</title>
        <authorList>
            <person name="Tyc O."/>
            <person name="Kulkarni P."/>
            <person name="Gawehns F."/>
            <person name="Hundscheid M."/>
            <person name="Zweers H."/>
            <person name="Garbeva P."/>
        </authorList>
    </citation>
    <scope>NUCLEOTIDE SEQUENCE [LARGE SCALE GENOMIC DNA]</scope>
    <source>
        <strain evidence="10 11">NS1</strain>
    </source>
</reference>
<dbReference type="Pfam" id="PF16177">
    <property type="entry name" value="ACAS_N"/>
    <property type="match status" value="1"/>
</dbReference>
<evidence type="ECO:0000256" key="2">
    <source>
        <dbReference type="ARBA" id="ARBA00013625"/>
    </source>
</evidence>
<dbReference type="Gene3D" id="3.40.50.12780">
    <property type="entry name" value="N-terminal domain of ligase-like"/>
    <property type="match status" value="1"/>
</dbReference>
<feature type="domain" description="Acetyl-coenzyme A synthetase N-terminal" evidence="9">
    <location>
        <begin position="12"/>
        <end position="66"/>
    </location>
</feature>
<dbReference type="KEGG" id="hgr:DW355_13475"/>
<dbReference type="InterPro" id="IPR042099">
    <property type="entry name" value="ANL_N_sf"/>
</dbReference>
<dbReference type="Gene3D" id="3.30.300.30">
    <property type="match status" value="1"/>
</dbReference>
<comment type="similarity">
    <text evidence="1">Belongs to the ATP-dependent AMP-binding enzyme family.</text>
</comment>
<dbReference type="NCBIfam" id="NF007815">
    <property type="entry name" value="PRK10524.1"/>
    <property type="match status" value="1"/>
</dbReference>
<evidence type="ECO:0000256" key="1">
    <source>
        <dbReference type="ARBA" id="ARBA00006432"/>
    </source>
</evidence>
<organism evidence="10 11">
    <name type="scientific">Hylemonella gracilis</name>
    <dbReference type="NCBI Taxonomy" id="80880"/>
    <lineage>
        <taxon>Bacteria</taxon>
        <taxon>Pseudomonadati</taxon>
        <taxon>Pseudomonadota</taxon>
        <taxon>Betaproteobacteria</taxon>
        <taxon>Burkholderiales</taxon>
        <taxon>Comamonadaceae</taxon>
        <taxon>Hylemonella</taxon>
    </lineage>
</organism>
<sequence length="646" mass="70560">MSSTRSHAPSSYAAFHQRSITQRDAFWAEQAGLIDWQTAPRQICDYSHPPFARWFVGGTTNLCHNAVDRHLKDRAQQPALIAVSTETGQEQVYTFADLHLEVQRMAAVLHSLGVAQGDRVLIYMPMIAEAVFAMLACARIGAIHSVVFGGFASGSLATRIDDAEPKVIVSADAGSRGGKVTAYKPLLDEALRLSRHQPSSVLLVDRQLAPMPLVPGRDQLWSALREQQLYTSVPVAWVDATHTSYTLYTSGTTGKPKGVQRDTGGYAVALAASMKYIYEGQAGETYFSTSDIGWVVGHSYIVYGPLIAGMATILYEGLPIRGLDGLPDPGIWWRLVEKYKVTRMFSAPTAVRVLKKQDPAYLKRHDLSSLKALYLAGEPLDEPTAQWISDALQVPIIDNYWQTETGWPILSIANGVEKTPGKFGSPGVPMYGYDVKLISESTGEELTGPDQKGVLAIEGPLPPGCMQTVWRDDARFVNTYWKSIPGRLIYSTFDWGVRDKDGYFFILGRTDDVINVAGHRLGTREIEECIASHVNVAEVAVVGVADALKGQVALAFVVARDASGLGEAQARLRFEGELMQVVDRQLGAVARPSRVLLVQLLPKTRSGKLLRRALQAVAEGRDPGDLTTLDDPGALQQVRELLAGKS</sequence>
<dbReference type="PANTHER" id="PTHR43347">
    <property type="entry name" value="ACYL-COA SYNTHETASE"/>
    <property type="match status" value="1"/>
</dbReference>
<dbReference type="InterPro" id="IPR032387">
    <property type="entry name" value="ACAS_N"/>
</dbReference>
<dbReference type="Proteomes" id="UP000292939">
    <property type="component" value="Chromosome"/>
</dbReference>
<protein>
    <recommendedName>
        <fullName evidence="2">Propionate--CoA ligase</fullName>
    </recommendedName>
    <alternativeName>
        <fullName evidence="6">Propionyl-CoA synthetase</fullName>
    </alternativeName>
</protein>
<keyword evidence="5" id="KW-0067">ATP-binding</keyword>
<dbReference type="GO" id="GO:0005524">
    <property type="term" value="F:ATP binding"/>
    <property type="evidence" value="ECO:0007669"/>
    <property type="project" value="UniProtKB-KW"/>
</dbReference>
<feature type="domain" description="AMP-binding enzyme C-terminal" evidence="8">
    <location>
        <begin position="525"/>
        <end position="608"/>
    </location>
</feature>
<dbReference type="InterPro" id="IPR025110">
    <property type="entry name" value="AMP-bd_C"/>
</dbReference>
<evidence type="ECO:0000256" key="3">
    <source>
        <dbReference type="ARBA" id="ARBA00022598"/>
    </source>
</evidence>
<dbReference type="NCBIfam" id="NF001208">
    <property type="entry name" value="PRK00174.1"/>
    <property type="match status" value="1"/>
</dbReference>
<dbReference type="PANTHER" id="PTHR43347:SF3">
    <property type="entry name" value="ACYL-COA SYNTHETASE SHORT-CHAIN FAMILY MEMBER 3, MITOCHONDRIAL"/>
    <property type="match status" value="1"/>
</dbReference>
<accession>A0A4P6UNF5</accession>
<dbReference type="GO" id="GO:0019629">
    <property type="term" value="P:propionate catabolic process, 2-methylcitrate cycle"/>
    <property type="evidence" value="ECO:0007669"/>
    <property type="project" value="InterPro"/>
</dbReference>
<keyword evidence="4" id="KW-0547">Nucleotide-binding</keyword>
<dbReference type="Pfam" id="PF00501">
    <property type="entry name" value="AMP-binding"/>
    <property type="match status" value="1"/>
</dbReference>
<dbReference type="FunFam" id="3.40.50.12780:FF:000001">
    <property type="entry name" value="Acetyl-coenzyme A synthetase"/>
    <property type="match status" value="1"/>
</dbReference>
<dbReference type="InterPro" id="IPR012694">
    <property type="entry name" value="Propion_PrpE"/>
</dbReference>
<evidence type="ECO:0000256" key="5">
    <source>
        <dbReference type="ARBA" id="ARBA00022840"/>
    </source>
</evidence>
<dbReference type="OrthoDB" id="9766486at2"/>
<gene>
    <name evidence="10" type="ORF">DW355_13475</name>
</gene>
<dbReference type="Pfam" id="PF13193">
    <property type="entry name" value="AMP-binding_C"/>
    <property type="match status" value="1"/>
</dbReference>
<dbReference type="EMBL" id="CP031395">
    <property type="protein sequence ID" value="QBK05607.1"/>
    <property type="molecule type" value="Genomic_DNA"/>
</dbReference>
<dbReference type="InterPro" id="IPR000873">
    <property type="entry name" value="AMP-dep_synth/lig_dom"/>
</dbReference>
<dbReference type="SUPFAM" id="SSF56801">
    <property type="entry name" value="Acetyl-CoA synthetase-like"/>
    <property type="match status" value="1"/>
</dbReference>
<dbReference type="GO" id="GO:0050218">
    <property type="term" value="F:propionate-CoA ligase activity"/>
    <property type="evidence" value="ECO:0007669"/>
    <property type="project" value="InterPro"/>
</dbReference>
<evidence type="ECO:0000256" key="4">
    <source>
        <dbReference type="ARBA" id="ARBA00022741"/>
    </source>
</evidence>
<feature type="domain" description="AMP-dependent synthetase/ligase" evidence="7">
    <location>
        <begin position="73"/>
        <end position="460"/>
    </location>
</feature>
<dbReference type="NCBIfam" id="TIGR02316">
    <property type="entry name" value="propion_prpE"/>
    <property type="match status" value="1"/>
</dbReference>
<evidence type="ECO:0000313" key="11">
    <source>
        <dbReference type="Proteomes" id="UP000292939"/>
    </source>
</evidence>
<name>A0A4P6UNF5_9BURK</name>
<dbReference type="RefSeq" id="WP_131280817.1">
    <property type="nucleotide sequence ID" value="NZ_CP031395.1"/>
</dbReference>
<dbReference type="AlphaFoldDB" id="A0A4P6UNF5"/>
<keyword evidence="3 10" id="KW-0436">Ligase</keyword>
<evidence type="ECO:0000256" key="6">
    <source>
        <dbReference type="ARBA" id="ARBA00078862"/>
    </source>
</evidence>
<proteinExistence type="inferred from homology"/>
<evidence type="ECO:0000313" key="10">
    <source>
        <dbReference type="EMBL" id="QBK05607.1"/>
    </source>
</evidence>
<evidence type="ECO:0000259" key="8">
    <source>
        <dbReference type="Pfam" id="PF13193"/>
    </source>
</evidence>
<evidence type="ECO:0000259" key="7">
    <source>
        <dbReference type="Pfam" id="PF00501"/>
    </source>
</evidence>
<evidence type="ECO:0000259" key="9">
    <source>
        <dbReference type="Pfam" id="PF16177"/>
    </source>
</evidence>